<evidence type="ECO:0000313" key="2">
    <source>
        <dbReference type="Proteomes" id="UP001162131"/>
    </source>
</evidence>
<protein>
    <submittedName>
        <fullName evidence="1">Uncharacterized protein</fullName>
    </submittedName>
</protein>
<sequence>MHKFNANFLTYWSKILSFKYICKNFMQKSTNRADDLTLGEVDILDFLDFPPPLPTRSHEVARDAEETYTDIKSTGRKQIVDTKILGRFQSSSNPYPPKKEYLRCKMIRGHKRANRQIEKSVIPKRTINAYSSIAEVYWSKLAACFNAHKDVLIEESKTEAGPKTDGKTKRNCNENNIPKSFNEKFCKRYFSPEEVRESYFYYTEYIFAEFDPDVMCKKFKLRCCRSPIHNSECFESWKLLKFYVQKIMLDNLGVEPWIVMEATTDVSTMPNPMPQIVVETKIAESEIKKVEPQQINDPLENIFREIDGDIDPELFFNF</sequence>
<accession>A0AAU9IY86</accession>
<comment type="caution">
    <text evidence="1">The sequence shown here is derived from an EMBL/GenBank/DDBJ whole genome shotgun (WGS) entry which is preliminary data.</text>
</comment>
<name>A0AAU9IY86_9CILI</name>
<dbReference type="AlphaFoldDB" id="A0AAU9IY86"/>
<gene>
    <name evidence="1" type="ORF">BSTOLATCC_MIC8571</name>
</gene>
<evidence type="ECO:0000313" key="1">
    <source>
        <dbReference type="EMBL" id="CAG9313298.1"/>
    </source>
</evidence>
<proteinExistence type="predicted"/>
<reference evidence="1" key="1">
    <citation type="submission" date="2021-09" db="EMBL/GenBank/DDBJ databases">
        <authorList>
            <consortium name="AG Swart"/>
            <person name="Singh M."/>
            <person name="Singh A."/>
            <person name="Seah K."/>
            <person name="Emmerich C."/>
        </authorList>
    </citation>
    <scope>NUCLEOTIDE SEQUENCE</scope>
    <source>
        <strain evidence="1">ATCC30299</strain>
    </source>
</reference>
<dbReference type="Proteomes" id="UP001162131">
    <property type="component" value="Unassembled WGS sequence"/>
</dbReference>
<dbReference type="EMBL" id="CAJZBQ010000010">
    <property type="protein sequence ID" value="CAG9313298.1"/>
    <property type="molecule type" value="Genomic_DNA"/>
</dbReference>
<organism evidence="1 2">
    <name type="scientific">Blepharisma stoltei</name>
    <dbReference type="NCBI Taxonomy" id="1481888"/>
    <lineage>
        <taxon>Eukaryota</taxon>
        <taxon>Sar</taxon>
        <taxon>Alveolata</taxon>
        <taxon>Ciliophora</taxon>
        <taxon>Postciliodesmatophora</taxon>
        <taxon>Heterotrichea</taxon>
        <taxon>Heterotrichida</taxon>
        <taxon>Blepharismidae</taxon>
        <taxon>Blepharisma</taxon>
    </lineage>
</organism>
<keyword evidence="2" id="KW-1185">Reference proteome</keyword>